<evidence type="ECO:0000313" key="2">
    <source>
        <dbReference type="Proteomes" id="UP000324376"/>
    </source>
</evidence>
<dbReference type="AlphaFoldDB" id="A0A5S5CG82"/>
<protein>
    <submittedName>
        <fullName evidence="1">Uncharacterized protein</fullName>
    </submittedName>
</protein>
<dbReference type="OrthoDB" id="1158806at2"/>
<evidence type="ECO:0000313" key="1">
    <source>
        <dbReference type="EMBL" id="TYP77023.1"/>
    </source>
</evidence>
<gene>
    <name evidence="1" type="ORF">BD809_101170</name>
</gene>
<proteinExistence type="predicted"/>
<keyword evidence="2" id="KW-1185">Reference proteome</keyword>
<sequence>MEATITVDKVSTQRWEREDVLKLAHHFHKLEKGQYHRATCFEMSDNDVISFKAISSINSIKICMALEKRDKKSNISFCPYIEVNTNEKYRFCLTPSISRPKRSDYFSSAIVPGVFKEMIWNNWDKLEMNKIDDLFHCQNIPDRGNNGVDQDYLVRVNFFWLSDDVIQLIQQIKSTTRKITLYPGVDMNKVEQKHMISFTPVLGFTHDEGAHNVDRMGVIESTDTETLIEYSTPCPPTCP</sequence>
<name>A0A5S5CG82_9FLAO</name>
<organism evidence="1 2">
    <name type="scientific">Aquimarina intermedia</name>
    <dbReference type="NCBI Taxonomy" id="350814"/>
    <lineage>
        <taxon>Bacteria</taxon>
        <taxon>Pseudomonadati</taxon>
        <taxon>Bacteroidota</taxon>
        <taxon>Flavobacteriia</taxon>
        <taxon>Flavobacteriales</taxon>
        <taxon>Flavobacteriaceae</taxon>
        <taxon>Aquimarina</taxon>
    </lineage>
</organism>
<dbReference type="EMBL" id="VNHU01000001">
    <property type="protein sequence ID" value="TYP77023.1"/>
    <property type="molecule type" value="Genomic_DNA"/>
</dbReference>
<accession>A0A5S5CG82</accession>
<comment type="caution">
    <text evidence="1">The sequence shown here is derived from an EMBL/GenBank/DDBJ whole genome shotgun (WGS) entry which is preliminary data.</text>
</comment>
<dbReference type="RefSeq" id="WP_148781051.1">
    <property type="nucleotide sequence ID" value="NZ_VNHU01000001.1"/>
</dbReference>
<dbReference type="Proteomes" id="UP000324376">
    <property type="component" value="Unassembled WGS sequence"/>
</dbReference>
<reference evidence="1 2" key="1">
    <citation type="submission" date="2019-07" db="EMBL/GenBank/DDBJ databases">
        <title>Genomic Encyclopedia of Archaeal and Bacterial Type Strains, Phase II (KMG-II): from individual species to whole genera.</title>
        <authorList>
            <person name="Goeker M."/>
        </authorList>
    </citation>
    <scope>NUCLEOTIDE SEQUENCE [LARGE SCALE GENOMIC DNA]</scope>
    <source>
        <strain evidence="1 2">DSM 17527</strain>
    </source>
</reference>